<comment type="caution">
    <text evidence="2">The sequence shown here is derived from an EMBL/GenBank/DDBJ whole genome shotgun (WGS) entry which is preliminary data.</text>
</comment>
<keyword evidence="1" id="KW-0472">Membrane</keyword>
<evidence type="ECO:0000313" key="3">
    <source>
        <dbReference type="Proteomes" id="UP000716906"/>
    </source>
</evidence>
<accession>A0ABS2E4Y5</accession>
<evidence type="ECO:0000256" key="1">
    <source>
        <dbReference type="SAM" id="Phobius"/>
    </source>
</evidence>
<evidence type="ECO:0000313" key="2">
    <source>
        <dbReference type="EMBL" id="MBM6736684.1"/>
    </source>
</evidence>
<feature type="transmembrane region" description="Helical" evidence="1">
    <location>
        <begin position="36"/>
        <end position="54"/>
    </location>
</feature>
<protein>
    <submittedName>
        <fullName evidence="2">Transporter</fullName>
    </submittedName>
</protein>
<dbReference type="RefSeq" id="WP_033125233.1">
    <property type="nucleotide sequence ID" value="NZ_JACLYY010000001.1"/>
</dbReference>
<reference evidence="2 3" key="1">
    <citation type="journal article" date="2021" name="Sci. Rep.">
        <title>The distribution of antibiotic resistance genes in chicken gut microbiota commensals.</title>
        <authorList>
            <person name="Juricova H."/>
            <person name="Matiasovicova J."/>
            <person name="Kubasova T."/>
            <person name="Cejkova D."/>
            <person name="Rychlik I."/>
        </authorList>
    </citation>
    <scope>NUCLEOTIDE SEQUENCE [LARGE SCALE GENOMIC DNA]</scope>
    <source>
        <strain evidence="2 3">An773</strain>
    </source>
</reference>
<gene>
    <name evidence="2" type="ORF">H7U36_00980</name>
</gene>
<organism evidence="2 3">
    <name type="scientific">Faecalicatena fissicatena</name>
    <dbReference type="NCBI Taxonomy" id="290055"/>
    <lineage>
        <taxon>Bacteria</taxon>
        <taxon>Bacillati</taxon>
        <taxon>Bacillota</taxon>
        <taxon>Clostridia</taxon>
        <taxon>Lachnospirales</taxon>
        <taxon>Lachnospiraceae</taxon>
        <taxon>Faecalicatena</taxon>
    </lineage>
</organism>
<keyword evidence="1" id="KW-1133">Transmembrane helix</keyword>
<sequence>MKRRLFTLAVIVFFFIMLLFPGPVFRGASQGILLWFQTVLPTLLPFMIAANLMVRTNAVHCISRLAGGLLGRALKVSDCGAFAVIAGFLCGYPMGAKVTADLLREGKICREEAAYLLSFCNNTSPMFIVSYVVMQNIGKQALFVPSVAILLLSPLLCSRVFYRIFRGRWAPGLDRRGKFKSPPGARSAPFSFDVLDACIMDSFDSITRVGGYIMLFSVFTELAFLLPGTGGSLSVCLFSFLEITAGVPMLAALQVSFPLRWVLVMALTSFGGFCASAQTYSMIQGTGLRISAYLTEKLATAGVTSCMCAVFLYVSERGLL</sequence>
<feature type="transmembrane region" description="Helical" evidence="1">
    <location>
        <begin position="298"/>
        <end position="315"/>
    </location>
</feature>
<feature type="transmembrane region" description="Helical" evidence="1">
    <location>
        <begin position="141"/>
        <end position="162"/>
    </location>
</feature>
<keyword evidence="1" id="KW-0812">Transmembrane</keyword>
<feature type="transmembrane region" description="Helical" evidence="1">
    <location>
        <begin position="259"/>
        <end position="277"/>
    </location>
</feature>
<dbReference type="Proteomes" id="UP000716906">
    <property type="component" value="Unassembled WGS sequence"/>
</dbReference>
<dbReference type="EMBL" id="JACLYY010000001">
    <property type="protein sequence ID" value="MBM6736684.1"/>
    <property type="molecule type" value="Genomic_DNA"/>
</dbReference>
<keyword evidence="3" id="KW-1185">Reference proteome</keyword>
<name>A0ABS2E4Y5_9FIRM</name>
<feature type="transmembrane region" description="Helical" evidence="1">
    <location>
        <begin position="209"/>
        <end position="226"/>
    </location>
</feature>
<feature type="transmembrane region" description="Helical" evidence="1">
    <location>
        <begin position="114"/>
        <end position="134"/>
    </location>
</feature>
<feature type="transmembrane region" description="Helical" evidence="1">
    <location>
        <begin position="233"/>
        <end position="253"/>
    </location>
</feature>
<proteinExistence type="predicted"/>